<evidence type="ECO:0000313" key="4">
    <source>
        <dbReference type="EMBL" id="RFU25467.1"/>
    </source>
</evidence>
<name>A0A3E2GWR8_SCYLI</name>
<dbReference type="Pfam" id="PF14226">
    <property type="entry name" value="DIOX_N"/>
    <property type="match status" value="1"/>
</dbReference>
<keyword evidence="2" id="KW-0560">Oxidoreductase</keyword>
<feature type="non-terminal residue" evidence="4">
    <location>
        <position position="296"/>
    </location>
</feature>
<proteinExistence type="inferred from homology"/>
<accession>A0A3E2GWR8</accession>
<evidence type="ECO:0000256" key="1">
    <source>
        <dbReference type="ARBA" id="ARBA00008056"/>
    </source>
</evidence>
<feature type="non-terminal residue" evidence="4">
    <location>
        <position position="1"/>
    </location>
</feature>
<reference evidence="4 5" key="1">
    <citation type="submission" date="2018-05" db="EMBL/GenBank/DDBJ databases">
        <title>Draft genome sequence of Scytalidium lignicola DSM 105466, a ubiquitous saprotrophic fungus.</title>
        <authorList>
            <person name="Buettner E."/>
            <person name="Gebauer A.M."/>
            <person name="Hofrichter M."/>
            <person name="Liers C."/>
            <person name="Kellner H."/>
        </authorList>
    </citation>
    <scope>NUCLEOTIDE SEQUENCE [LARGE SCALE GENOMIC DNA]</scope>
    <source>
        <strain evidence="4 5">DSM 105466</strain>
    </source>
</reference>
<dbReference type="OMA" id="DHKECYE"/>
<evidence type="ECO:0000313" key="5">
    <source>
        <dbReference type="Proteomes" id="UP000258309"/>
    </source>
</evidence>
<dbReference type="Gene3D" id="2.60.120.330">
    <property type="entry name" value="B-lactam Antibiotic, Isopenicillin N Synthase, Chain"/>
    <property type="match status" value="2"/>
</dbReference>
<dbReference type="Proteomes" id="UP000258309">
    <property type="component" value="Unassembled WGS sequence"/>
</dbReference>
<dbReference type="OrthoDB" id="288590at2759"/>
<dbReference type="STRING" id="5539.A0A3E2GWR8"/>
<dbReference type="Pfam" id="PF03171">
    <property type="entry name" value="2OG-FeII_Oxy"/>
    <property type="match status" value="1"/>
</dbReference>
<sequence length="296" mass="33158">MISTSFPIISFQDFRTGAEAEKRVVAQKLYNAFHTYGWVYLQDFGISAEEIDEMFAMSKKYFDLPLERKLKNTLSSAEVNQGYTPDGAEANGGIDHKEKCYNLSVDVLRALALVMDLDLEYFTSALQCADPQLRLLHYMPISRDIIESEGHARIIPHTDFGLCTLLFQDSVGGLEVDPFHTNAFVPATPIRGTCVINVADLLQRLSNDRLRSTLHRVTSPRWSEEQLKDMGMIGESGMLPARYSTAFFVHPSADVDIDPIVADGEEGAKYEKVNAGEWRVMNTMNNYANILTATKA</sequence>
<dbReference type="InterPro" id="IPR027443">
    <property type="entry name" value="IPNS-like_sf"/>
</dbReference>
<evidence type="ECO:0000259" key="3">
    <source>
        <dbReference type="PROSITE" id="PS51471"/>
    </source>
</evidence>
<dbReference type="SUPFAM" id="SSF51197">
    <property type="entry name" value="Clavaminate synthase-like"/>
    <property type="match status" value="1"/>
</dbReference>
<dbReference type="InterPro" id="IPR026992">
    <property type="entry name" value="DIOX_N"/>
</dbReference>
<dbReference type="GO" id="GO:0044283">
    <property type="term" value="P:small molecule biosynthetic process"/>
    <property type="evidence" value="ECO:0007669"/>
    <property type="project" value="UniProtKB-ARBA"/>
</dbReference>
<dbReference type="GO" id="GO:0046872">
    <property type="term" value="F:metal ion binding"/>
    <property type="evidence" value="ECO:0007669"/>
    <property type="project" value="UniProtKB-KW"/>
</dbReference>
<dbReference type="InterPro" id="IPR005123">
    <property type="entry name" value="Oxoglu/Fe-dep_dioxygenase_dom"/>
</dbReference>
<gene>
    <name evidence="4" type="ORF">B7463_g10875</name>
</gene>
<keyword evidence="5" id="KW-1185">Reference proteome</keyword>
<dbReference type="InterPro" id="IPR044861">
    <property type="entry name" value="IPNS-like_FE2OG_OXY"/>
</dbReference>
<evidence type="ECO:0000256" key="2">
    <source>
        <dbReference type="RuleBase" id="RU003682"/>
    </source>
</evidence>
<keyword evidence="2" id="KW-0408">Iron</keyword>
<comment type="similarity">
    <text evidence="1 2">Belongs to the iron/ascorbate-dependent oxidoreductase family.</text>
</comment>
<dbReference type="GO" id="GO:0016491">
    <property type="term" value="F:oxidoreductase activity"/>
    <property type="evidence" value="ECO:0007669"/>
    <property type="project" value="UniProtKB-KW"/>
</dbReference>
<dbReference type="AlphaFoldDB" id="A0A3E2GWR8"/>
<dbReference type="InterPro" id="IPR050231">
    <property type="entry name" value="Iron_ascorbate_oxido_reductase"/>
</dbReference>
<dbReference type="PANTHER" id="PTHR47990">
    <property type="entry name" value="2-OXOGLUTARATE (2OG) AND FE(II)-DEPENDENT OXYGENASE SUPERFAMILY PROTEIN-RELATED"/>
    <property type="match status" value="1"/>
</dbReference>
<dbReference type="PROSITE" id="PS51471">
    <property type="entry name" value="FE2OG_OXY"/>
    <property type="match status" value="1"/>
</dbReference>
<dbReference type="EMBL" id="NCSJ02000331">
    <property type="protein sequence ID" value="RFU25467.1"/>
    <property type="molecule type" value="Genomic_DNA"/>
</dbReference>
<comment type="caution">
    <text evidence="4">The sequence shown here is derived from an EMBL/GenBank/DDBJ whole genome shotgun (WGS) entry which is preliminary data.</text>
</comment>
<feature type="domain" description="Fe2OG dioxygenase" evidence="3">
    <location>
        <begin position="128"/>
        <end position="251"/>
    </location>
</feature>
<keyword evidence="2" id="KW-0479">Metal-binding</keyword>
<protein>
    <recommendedName>
        <fullName evidence="3">Fe2OG dioxygenase domain-containing protein</fullName>
    </recommendedName>
</protein>
<organism evidence="4 5">
    <name type="scientific">Scytalidium lignicola</name>
    <name type="common">Hyphomycete</name>
    <dbReference type="NCBI Taxonomy" id="5539"/>
    <lineage>
        <taxon>Eukaryota</taxon>
        <taxon>Fungi</taxon>
        <taxon>Dikarya</taxon>
        <taxon>Ascomycota</taxon>
        <taxon>Pezizomycotina</taxon>
        <taxon>Leotiomycetes</taxon>
        <taxon>Leotiomycetes incertae sedis</taxon>
        <taxon>Scytalidium</taxon>
    </lineage>
</organism>